<reference evidence="3 4" key="1">
    <citation type="submission" date="2011-08" db="EMBL/GenBank/DDBJ databases">
        <authorList>
            <person name="Weinstock G."/>
            <person name="Sodergren E."/>
            <person name="Clifton S."/>
            <person name="Fulton L."/>
            <person name="Fulton B."/>
            <person name="Courtney L."/>
            <person name="Fronick C."/>
            <person name="Harrison M."/>
            <person name="Strong C."/>
            <person name="Farmer C."/>
            <person name="Delahaunty K."/>
            <person name="Markovic C."/>
            <person name="Hall O."/>
            <person name="Minx P."/>
            <person name="Tomlinson C."/>
            <person name="Mitreva M."/>
            <person name="Hou S."/>
            <person name="Chen J."/>
            <person name="Wollam A."/>
            <person name="Pepin K.H."/>
            <person name="Johnson M."/>
            <person name="Bhonagiri V."/>
            <person name="Zhang X."/>
            <person name="Suruliraj S."/>
            <person name="Warren W."/>
            <person name="Chinwalla A."/>
            <person name="Mardis E.R."/>
            <person name="Wilson R.K."/>
        </authorList>
    </citation>
    <scope>NUCLEOTIDE SEQUENCE [LARGE SCALE GENOMIC DNA]</scope>
    <source>
        <strain evidence="3 4">DSM 18206</strain>
    </source>
</reference>
<evidence type="ECO:0000313" key="4">
    <source>
        <dbReference type="Proteomes" id="UP000004407"/>
    </source>
</evidence>
<name>G6B176_9BACT</name>
<dbReference type="Pfam" id="PF13568">
    <property type="entry name" value="OMP_b-brl_2"/>
    <property type="match status" value="1"/>
</dbReference>
<dbReference type="HOGENOM" id="CLU_082712_0_0_10"/>
<keyword evidence="1" id="KW-0732">Signal</keyword>
<dbReference type="AlphaFoldDB" id="G6B176"/>
<dbReference type="eggNOG" id="ENOG502Z7U1">
    <property type="taxonomic scope" value="Bacteria"/>
</dbReference>
<accession>G6B176</accession>
<protein>
    <recommendedName>
        <fullName evidence="2">Outer membrane protein beta-barrel domain-containing protein</fullName>
    </recommendedName>
</protein>
<feature type="signal peptide" evidence="1">
    <location>
        <begin position="1"/>
        <end position="19"/>
    </location>
</feature>
<dbReference type="Proteomes" id="UP000004407">
    <property type="component" value="Unassembled WGS sequence"/>
</dbReference>
<dbReference type="PATRIC" id="fig|1002367.3.peg.2136"/>
<dbReference type="EMBL" id="AFZZ01000235">
    <property type="protein sequence ID" value="EHJ36829.1"/>
    <property type="molecule type" value="Genomic_DNA"/>
</dbReference>
<organism evidence="3 4">
    <name type="scientific">Leyella stercorea DSM 18206</name>
    <dbReference type="NCBI Taxonomy" id="1002367"/>
    <lineage>
        <taxon>Bacteria</taxon>
        <taxon>Pseudomonadati</taxon>
        <taxon>Bacteroidota</taxon>
        <taxon>Bacteroidia</taxon>
        <taxon>Bacteroidales</taxon>
        <taxon>Prevotellaceae</taxon>
        <taxon>Leyella</taxon>
    </lineage>
</organism>
<evidence type="ECO:0000256" key="1">
    <source>
        <dbReference type="SAM" id="SignalP"/>
    </source>
</evidence>
<dbReference type="GeneID" id="78338064"/>
<sequence length="246" mass="27917">MRKYIYIIIMCIVSLAASAQERTVQNRPYTDLRPFHFGVVVGTHVQDMEVRMAGPQTITTEDGTQETLVTADQSRWDPGINVGVLGELRLSTHFQLRVAPMMYFGTRHIVFQDLKNLSASGKPEEKRQDMKTAYIAVAGDIIFAAPRFNNHRPYLMAGVSPMINLTGKSTDALKLKRTSLSLEFGVGCDFYLPYFKLRPELKFVYGLGNALDTKHAKELRDKSLLKYTYGVKEARTKMVVLSFYFE</sequence>
<feature type="chain" id="PRO_5003485742" description="Outer membrane protein beta-barrel domain-containing protein" evidence="1">
    <location>
        <begin position="20"/>
        <end position="246"/>
    </location>
</feature>
<proteinExistence type="predicted"/>
<dbReference type="RefSeq" id="WP_007902572.1">
    <property type="nucleotide sequence ID" value="NZ_JH379465.1"/>
</dbReference>
<gene>
    <name evidence="3" type="ORF">HMPREF0673_02646</name>
</gene>
<feature type="domain" description="Outer membrane protein beta-barrel" evidence="2">
    <location>
        <begin position="25"/>
        <end position="211"/>
    </location>
</feature>
<dbReference type="InterPro" id="IPR025665">
    <property type="entry name" value="Beta-barrel_OMP_2"/>
</dbReference>
<comment type="caution">
    <text evidence="3">The sequence shown here is derived from an EMBL/GenBank/DDBJ whole genome shotgun (WGS) entry which is preliminary data.</text>
</comment>
<evidence type="ECO:0000313" key="3">
    <source>
        <dbReference type="EMBL" id="EHJ36829.1"/>
    </source>
</evidence>
<evidence type="ECO:0000259" key="2">
    <source>
        <dbReference type="Pfam" id="PF13568"/>
    </source>
</evidence>